<protein>
    <submittedName>
        <fullName evidence="1">Uncharacterized protein</fullName>
    </submittedName>
</protein>
<name>A0A0E0E0J6_9ORYZ</name>
<keyword evidence="2" id="KW-1185">Reference proteome</keyword>
<dbReference type="Gramene" id="OMERI06G12590.1">
    <property type="protein sequence ID" value="OMERI06G12590.1"/>
    <property type="gene ID" value="OMERI06G12590"/>
</dbReference>
<evidence type="ECO:0000313" key="2">
    <source>
        <dbReference type="Proteomes" id="UP000008021"/>
    </source>
</evidence>
<dbReference type="HOGENOM" id="CLU_125685_0_0_1"/>
<organism evidence="1">
    <name type="scientific">Oryza meridionalis</name>
    <dbReference type="NCBI Taxonomy" id="40149"/>
    <lineage>
        <taxon>Eukaryota</taxon>
        <taxon>Viridiplantae</taxon>
        <taxon>Streptophyta</taxon>
        <taxon>Embryophyta</taxon>
        <taxon>Tracheophyta</taxon>
        <taxon>Spermatophyta</taxon>
        <taxon>Magnoliopsida</taxon>
        <taxon>Liliopsida</taxon>
        <taxon>Poales</taxon>
        <taxon>Poaceae</taxon>
        <taxon>BOP clade</taxon>
        <taxon>Oryzoideae</taxon>
        <taxon>Oryzeae</taxon>
        <taxon>Oryzinae</taxon>
        <taxon>Oryza</taxon>
    </lineage>
</organism>
<reference evidence="1" key="2">
    <citation type="submission" date="2018-05" db="EMBL/GenBank/DDBJ databases">
        <title>OmerRS3 (Oryza meridionalis Reference Sequence Version 3).</title>
        <authorList>
            <person name="Zhang J."/>
            <person name="Kudrna D."/>
            <person name="Lee S."/>
            <person name="Talag J."/>
            <person name="Welchert J."/>
            <person name="Wing R.A."/>
        </authorList>
    </citation>
    <scope>NUCLEOTIDE SEQUENCE [LARGE SCALE GENOMIC DNA]</scope>
    <source>
        <strain evidence="1">cv. OR44</strain>
    </source>
</reference>
<dbReference type="AlphaFoldDB" id="A0A0E0E0J6"/>
<dbReference type="Proteomes" id="UP000008021">
    <property type="component" value="Chromosome 6"/>
</dbReference>
<evidence type="ECO:0000313" key="1">
    <source>
        <dbReference type="EnsemblPlants" id="OMERI06G12590.1"/>
    </source>
</evidence>
<dbReference type="EnsemblPlants" id="OMERI06G12590.1">
    <property type="protein sequence ID" value="OMERI06G12590.1"/>
    <property type="gene ID" value="OMERI06G12590"/>
</dbReference>
<reference evidence="1" key="1">
    <citation type="submission" date="2015-04" db="UniProtKB">
        <authorList>
            <consortium name="EnsemblPlants"/>
        </authorList>
    </citation>
    <scope>IDENTIFICATION</scope>
</reference>
<accession>A0A0E0E0J6</accession>
<proteinExistence type="predicted"/>
<sequence>MMDLAVHLQALAAQSAELTAFLEDAESSCWHAASLRPRGRVFRQHRWRHQSAPGPSSRLVGNGVLQPRGGGVTHGEALTLPRAAAQIPGVAGGRATATSPLGLAMAPSLLAPSTEAKKTTASYTLTATQHGTGVRFSGAVFGRSYSVSAGARIPATVGAEPDGMWRYDSLVRRVGAAFTRCDGADRVESASWFMKFAA</sequence>